<feature type="domain" description="Amino acid permease/ SLC12A" evidence="6">
    <location>
        <begin position="32"/>
        <end position="375"/>
    </location>
</feature>
<feature type="transmembrane region" description="Helical" evidence="5">
    <location>
        <begin position="149"/>
        <end position="168"/>
    </location>
</feature>
<evidence type="ECO:0000256" key="1">
    <source>
        <dbReference type="ARBA" id="ARBA00004141"/>
    </source>
</evidence>
<gene>
    <name evidence="7" type="ORF">OU415_00765</name>
</gene>
<evidence type="ECO:0000313" key="8">
    <source>
        <dbReference type="Proteomes" id="UP001210380"/>
    </source>
</evidence>
<feature type="transmembrane region" description="Helical" evidence="5">
    <location>
        <begin position="60"/>
        <end position="84"/>
    </location>
</feature>
<dbReference type="Pfam" id="PF00324">
    <property type="entry name" value="AA_permease"/>
    <property type="match status" value="1"/>
</dbReference>
<feature type="transmembrane region" description="Helical" evidence="5">
    <location>
        <begin position="253"/>
        <end position="274"/>
    </location>
</feature>
<dbReference type="Gene3D" id="1.20.1740.10">
    <property type="entry name" value="Amino acid/polyamine transporter I"/>
    <property type="match status" value="1"/>
</dbReference>
<feature type="transmembrane region" description="Helical" evidence="5">
    <location>
        <begin position="31"/>
        <end position="54"/>
    </location>
</feature>
<dbReference type="Proteomes" id="UP001210380">
    <property type="component" value="Unassembled WGS sequence"/>
</dbReference>
<evidence type="ECO:0000256" key="5">
    <source>
        <dbReference type="SAM" id="Phobius"/>
    </source>
</evidence>
<accession>A0ABT4UQZ2</accession>
<feature type="transmembrane region" description="Helical" evidence="5">
    <location>
        <begin position="180"/>
        <end position="199"/>
    </location>
</feature>
<dbReference type="PIRSF" id="PIRSF006060">
    <property type="entry name" value="AA_transporter"/>
    <property type="match status" value="1"/>
</dbReference>
<feature type="transmembrane region" description="Helical" evidence="5">
    <location>
        <begin position="294"/>
        <end position="316"/>
    </location>
</feature>
<feature type="transmembrane region" description="Helical" evidence="5">
    <location>
        <begin position="476"/>
        <end position="493"/>
    </location>
</feature>
<evidence type="ECO:0000313" key="7">
    <source>
        <dbReference type="EMBL" id="MDA3623943.1"/>
    </source>
</evidence>
<feature type="transmembrane region" description="Helical" evidence="5">
    <location>
        <begin position="96"/>
        <end position="129"/>
    </location>
</feature>
<organism evidence="7 8">
    <name type="scientific">Saccharopolyspora oryzae</name>
    <dbReference type="NCBI Taxonomy" id="2997343"/>
    <lineage>
        <taxon>Bacteria</taxon>
        <taxon>Bacillati</taxon>
        <taxon>Actinomycetota</taxon>
        <taxon>Actinomycetes</taxon>
        <taxon>Pseudonocardiales</taxon>
        <taxon>Pseudonocardiaceae</taxon>
        <taxon>Saccharopolyspora</taxon>
    </lineage>
</organism>
<evidence type="ECO:0000256" key="4">
    <source>
        <dbReference type="ARBA" id="ARBA00023136"/>
    </source>
</evidence>
<proteinExistence type="predicted"/>
<feature type="transmembrane region" description="Helical" evidence="5">
    <location>
        <begin position="447"/>
        <end position="464"/>
    </location>
</feature>
<keyword evidence="3 5" id="KW-1133">Transmembrane helix</keyword>
<keyword evidence="8" id="KW-1185">Reference proteome</keyword>
<keyword evidence="2 5" id="KW-0812">Transmembrane</keyword>
<comment type="subcellular location">
    <subcellularLocation>
        <location evidence="1">Membrane</location>
        <topology evidence="1">Multi-pass membrane protein</topology>
    </subcellularLocation>
</comment>
<feature type="transmembrane region" description="Helical" evidence="5">
    <location>
        <begin position="358"/>
        <end position="377"/>
    </location>
</feature>
<sequence>MAAPSPTAPGSRSTTVRMDTGLRRDIGRRSLLFTGIGSIIGSGWLFGALTAAQIAGPGAIFSWIIGAVMVTLIGLTFAELSVMFPVTGGVIRFPQYGFGSFAGFFAGWVMWVACAASAPSEVLAVIQYAKPYLPWLMTSEDGVLVATPPGLLVAIALMAVFSVINVLGVKAFVRFNDLLVWWKLLVIVVVIGTFFALSFNPDNLVAHGGLFPNGTAAVFTALPAGGIVFAYLGFRQGVEFAGESANPQRNVPFAVIGSIVVTGLIYVLLQVAFLTGLPSELLGAGWSEVTFTDVAGPLAGLATLLGATWLAITLYADAIVSPGDTGLIYTAVTTRIAYANAQNGNAPLALTKLNRRGVPWLAAVFTFVFGCVFFLPFPGWQKIIGFITSATVLTFAFGPVVYGALRRTLPDQPRPFRLPGGDTIAYLGFLSANLIVFWTGWQINEKLFLAIALGYVFLIGYRRFARRALPALDLRAGSWCVLWIAGMAIISYFGEFGPDPDSLLPGGNGPIGMVSGTAIMAVFSAAVYAYAMITRPSFESTVANIAGDDS</sequence>
<evidence type="ECO:0000256" key="3">
    <source>
        <dbReference type="ARBA" id="ARBA00022989"/>
    </source>
</evidence>
<keyword evidence="4 5" id="KW-0472">Membrane</keyword>
<evidence type="ECO:0000259" key="6">
    <source>
        <dbReference type="Pfam" id="PF00324"/>
    </source>
</evidence>
<feature type="transmembrane region" description="Helical" evidence="5">
    <location>
        <begin position="513"/>
        <end position="531"/>
    </location>
</feature>
<dbReference type="PANTHER" id="PTHR47547:SF1">
    <property type="entry name" value="ASPARTATE-PROTON SYMPORTER"/>
    <property type="match status" value="1"/>
</dbReference>
<protein>
    <submittedName>
        <fullName evidence="7">APC family permease</fullName>
    </submittedName>
</protein>
<dbReference type="EMBL" id="JAQGLA010000001">
    <property type="protein sequence ID" value="MDA3623943.1"/>
    <property type="molecule type" value="Genomic_DNA"/>
</dbReference>
<feature type="transmembrane region" description="Helical" evidence="5">
    <location>
        <begin position="423"/>
        <end position="441"/>
    </location>
</feature>
<dbReference type="InterPro" id="IPR004841">
    <property type="entry name" value="AA-permease/SLC12A_dom"/>
</dbReference>
<reference evidence="7 8" key="1">
    <citation type="submission" date="2022-11" db="EMBL/GenBank/DDBJ databases">
        <title>Draft genome sequence of Saccharopolyspora sp. WRP15-2 isolated from rhizosphere soils of wild rice in Thailand.</title>
        <authorList>
            <person name="Duangmal K."/>
            <person name="Kammanee S."/>
            <person name="Muangham S."/>
        </authorList>
    </citation>
    <scope>NUCLEOTIDE SEQUENCE [LARGE SCALE GENOMIC DNA]</scope>
    <source>
        <strain evidence="7 8">WRP15-2</strain>
    </source>
</reference>
<dbReference type="RefSeq" id="WP_270946511.1">
    <property type="nucleotide sequence ID" value="NZ_JAQGLA010000001.1"/>
</dbReference>
<feature type="transmembrane region" description="Helical" evidence="5">
    <location>
        <begin position="211"/>
        <end position="232"/>
    </location>
</feature>
<dbReference type="PANTHER" id="PTHR47547">
    <property type="match status" value="1"/>
</dbReference>
<dbReference type="InterPro" id="IPR052962">
    <property type="entry name" value="AA_Transporter_AGT"/>
</dbReference>
<comment type="caution">
    <text evidence="7">The sequence shown here is derived from an EMBL/GenBank/DDBJ whole genome shotgun (WGS) entry which is preliminary data.</text>
</comment>
<name>A0ABT4UQZ2_9PSEU</name>
<evidence type="ECO:0000256" key="2">
    <source>
        <dbReference type="ARBA" id="ARBA00022692"/>
    </source>
</evidence>
<feature type="transmembrane region" description="Helical" evidence="5">
    <location>
        <begin position="383"/>
        <end position="402"/>
    </location>
</feature>